<comment type="caution">
    <text evidence="1">The sequence shown here is derived from an EMBL/GenBank/DDBJ whole genome shotgun (WGS) entry which is preliminary data.</text>
</comment>
<name>A0A0F9JM56_9ZZZZ</name>
<reference evidence="1" key="1">
    <citation type="journal article" date="2015" name="Nature">
        <title>Complex archaea that bridge the gap between prokaryotes and eukaryotes.</title>
        <authorList>
            <person name="Spang A."/>
            <person name="Saw J.H."/>
            <person name="Jorgensen S.L."/>
            <person name="Zaremba-Niedzwiedzka K."/>
            <person name="Martijn J."/>
            <person name="Lind A.E."/>
            <person name="van Eijk R."/>
            <person name="Schleper C."/>
            <person name="Guy L."/>
            <person name="Ettema T.J."/>
        </authorList>
    </citation>
    <scope>NUCLEOTIDE SEQUENCE</scope>
</reference>
<proteinExistence type="predicted"/>
<dbReference type="EMBL" id="LAZR01015911">
    <property type="protein sequence ID" value="KKM06801.1"/>
    <property type="molecule type" value="Genomic_DNA"/>
</dbReference>
<accession>A0A0F9JM56</accession>
<dbReference type="AlphaFoldDB" id="A0A0F9JM56"/>
<protein>
    <submittedName>
        <fullName evidence="1">Uncharacterized protein</fullName>
    </submittedName>
</protein>
<gene>
    <name evidence="1" type="ORF">LCGC14_1740380</name>
</gene>
<sequence>MKNKEDIKSLLKHNEEEIEKTQLIDIEKELLYNYYAREAREYADEAEEAYIQQWQDEHTQL</sequence>
<organism evidence="1">
    <name type="scientific">marine sediment metagenome</name>
    <dbReference type="NCBI Taxonomy" id="412755"/>
    <lineage>
        <taxon>unclassified sequences</taxon>
        <taxon>metagenomes</taxon>
        <taxon>ecological metagenomes</taxon>
    </lineage>
</organism>
<evidence type="ECO:0000313" key="1">
    <source>
        <dbReference type="EMBL" id="KKM06801.1"/>
    </source>
</evidence>